<comment type="similarity">
    <text evidence="2 10">Belongs to the gluconokinase GntK/GntV family.</text>
</comment>
<dbReference type="Gene3D" id="3.40.50.300">
    <property type="entry name" value="P-loop containing nucleotide triphosphate hydrolases"/>
    <property type="match status" value="1"/>
</dbReference>
<dbReference type="Pfam" id="PF13671">
    <property type="entry name" value="AAA_33"/>
    <property type="match status" value="1"/>
</dbReference>
<dbReference type="NCBIfam" id="TIGR01313">
    <property type="entry name" value="therm_gnt_kin"/>
    <property type="match status" value="1"/>
</dbReference>
<comment type="caution">
    <text evidence="11">The sequence shown here is derived from an EMBL/GenBank/DDBJ whole genome shotgun (WGS) entry which is preliminary data.</text>
</comment>
<keyword evidence="4 10" id="KW-0808">Transferase</keyword>
<dbReference type="PANTHER" id="PTHR43442:SF3">
    <property type="entry name" value="GLUCONOKINASE-RELATED"/>
    <property type="match status" value="1"/>
</dbReference>
<evidence type="ECO:0000256" key="8">
    <source>
        <dbReference type="ARBA" id="ARBA00023064"/>
    </source>
</evidence>
<keyword evidence="12" id="KW-1185">Reference proteome</keyword>
<evidence type="ECO:0000313" key="11">
    <source>
        <dbReference type="EMBL" id="NMH90950.1"/>
    </source>
</evidence>
<dbReference type="Proteomes" id="UP000586918">
    <property type="component" value="Unassembled WGS sequence"/>
</dbReference>
<evidence type="ECO:0000256" key="5">
    <source>
        <dbReference type="ARBA" id="ARBA00022741"/>
    </source>
</evidence>
<dbReference type="GO" id="GO:0046316">
    <property type="term" value="F:gluconokinase activity"/>
    <property type="evidence" value="ECO:0007669"/>
    <property type="project" value="UniProtKB-EC"/>
</dbReference>
<dbReference type="AlphaFoldDB" id="A0A848DE97"/>
<dbReference type="GO" id="GO:0005524">
    <property type="term" value="F:ATP binding"/>
    <property type="evidence" value="ECO:0007669"/>
    <property type="project" value="UniProtKB-KW"/>
</dbReference>
<dbReference type="EMBL" id="JAAXKZ010000010">
    <property type="protein sequence ID" value="NMH90950.1"/>
    <property type="molecule type" value="Genomic_DNA"/>
</dbReference>
<organism evidence="11 12">
    <name type="scientific">Pseudonocardia bannensis</name>
    <dbReference type="NCBI Taxonomy" id="630973"/>
    <lineage>
        <taxon>Bacteria</taxon>
        <taxon>Bacillati</taxon>
        <taxon>Actinomycetota</taxon>
        <taxon>Actinomycetes</taxon>
        <taxon>Pseudonocardiales</taxon>
        <taxon>Pseudonocardiaceae</taxon>
        <taxon>Pseudonocardia</taxon>
    </lineage>
</organism>
<evidence type="ECO:0000256" key="6">
    <source>
        <dbReference type="ARBA" id="ARBA00022777"/>
    </source>
</evidence>
<proteinExistence type="inferred from homology"/>
<dbReference type="PANTHER" id="PTHR43442">
    <property type="entry name" value="GLUCONOKINASE-RELATED"/>
    <property type="match status" value="1"/>
</dbReference>
<reference evidence="11 12" key="1">
    <citation type="submission" date="2020-04" db="EMBL/GenBank/DDBJ databases">
        <authorList>
            <person name="Klaysubun C."/>
            <person name="Duangmal K."/>
            <person name="Lipun K."/>
        </authorList>
    </citation>
    <scope>NUCLEOTIDE SEQUENCE [LARGE SCALE GENOMIC DNA]</scope>
    <source>
        <strain evidence="11 12">DSM 45300</strain>
    </source>
</reference>
<dbReference type="SUPFAM" id="SSF52540">
    <property type="entry name" value="P-loop containing nucleoside triphosphate hydrolases"/>
    <property type="match status" value="1"/>
</dbReference>
<gene>
    <name evidence="11" type="ORF">HF519_04980</name>
</gene>
<name>A0A848DE97_9PSEU</name>
<evidence type="ECO:0000313" key="12">
    <source>
        <dbReference type="Proteomes" id="UP000586918"/>
    </source>
</evidence>
<accession>A0A848DE97</accession>
<keyword evidence="8" id="KW-0311">Gluconate utilization</keyword>
<protein>
    <recommendedName>
        <fullName evidence="3 10">Gluconokinase</fullName>
        <ecNumber evidence="3 10">2.7.1.12</ecNumber>
    </recommendedName>
</protein>
<keyword evidence="5 10" id="KW-0547">Nucleotide-binding</keyword>
<dbReference type="InterPro" id="IPR027417">
    <property type="entry name" value="P-loop_NTPase"/>
</dbReference>
<dbReference type="InterPro" id="IPR006001">
    <property type="entry name" value="Therm_gnt_kin"/>
</dbReference>
<keyword evidence="6 10" id="KW-0418">Kinase</keyword>
<dbReference type="GO" id="GO:0019521">
    <property type="term" value="P:D-gluconate metabolic process"/>
    <property type="evidence" value="ECO:0007669"/>
    <property type="project" value="UniProtKB-KW"/>
</dbReference>
<evidence type="ECO:0000256" key="2">
    <source>
        <dbReference type="ARBA" id="ARBA00008420"/>
    </source>
</evidence>
<evidence type="ECO:0000256" key="10">
    <source>
        <dbReference type="RuleBase" id="RU363066"/>
    </source>
</evidence>
<keyword evidence="7 10" id="KW-0067">ATP-binding</keyword>
<evidence type="ECO:0000256" key="9">
    <source>
        <dbReference type="ARBA" id="ARBA00048090"/>
    </source>
</evidence>
<evidence type="ECO:0000256" key="4">
    <source>
        <dbReference type="ARBA" id="ARBA00022679"/>
    </source>
</evidence>
<evidence type="ECO:0000256" key="3">
    <source>
        <dbReference type="ARBA" id="ARBA00012054"/>
    </source>
</evidence>
<dbReference type="GO" id="GO:0005737">
    <property type="term" value="C:cytoplasm"/>
    <property type="evidence" value="ECO:0007669"/>
    <property type="project" value="TreeGrafter"/>
</dbReference>
<comment type="pathway">
    <text evidence="1">Carbohydrate acid metabolism.</text>
</comment>
<dbReference type="CDD" id="cd02021">
    <property type="entry name" value="GntK"/>
    <property type="match status" value="1"/>
</dbReference>
<evidence type="ECO:0000256" key="7">
    <source>
        <dbReference type="ARBA" id="ARBA00022840"/>
    </source>
</evidence>
<evidence type="ECO:0000256" key="1">
    <source>
        <dbReference type="ARBA" id="ARBA00004761"/>
    </source>
</evidence>
<dbReference type="EC" id="2.7.1.12" evidence="3 10"/>
<dbReference type="FunFam" id="3.40.50.300:FF:000522">
    <property type="entry name" value="Gluconokinase"/>
    <property type="match status" value="1"/>
</dbReference>
<comment type="catalytic activity">
    <reaction evidence="9 10">
        <text>D-gluconate + ATP = 6-phospho-D-gluconate + ADP + H(+)</text>
        <dbReference type="Rhea" id="RHEA:19433"/>
        <dbReference type="ChEBI" id="CHEBI:15378"/>
        <dbReference type="ChEBI" id="CHEBI:18391"/>
        <dbReference type="ChEBI" id="CHEBI:30616"/>
        <dbReference type="ChEBI" id="CHEBI:58759"/>
        <dbReference type="ChEBI" id="CHEBI:456216"/>
        <dbReference type="EC" id="2.7.1.12"/>
    </reaction>
</comment>
<sequence length="167" mass="18088">MGVSGVGKSTVAQEIARRTGWAFAEGDDLHPEANRQKMAAGHPLDDEDRRPWLRRIADWIGGQEAAGHDAVLTSSALKRRYRDLLRHGHPSVRFVHLTADPGVLAARVQNRPGHYMPASLLGSQLETLEPLQADEPGIVVATDADAAVVADGVLRRLWPPSAAGGWR</sequence>